<feature type="transmembrane region" description="Helical" evidence="3">
    <location>
        <begin position="40"/>
        <end position="62"/>
    </location>
</feature>
<gene>
    <name evidence="4" type="ORF">BG845_01668</name>
</gene>
<dbReference type="PANTHER" id="PTHR34703:SF1">
    <property type="entry name" value="ANTIPORTER SUBUNIT MNHG2-RELATED"/>
    <property type="match status" value="1"/>
</dbReference>
<dbReference type="EMBL" id="MIGB01000006">
    <property type="protein sequence ID" value="OSY42170.1"/>
    <property type="molecule type" value="Genomic_DNA"/>
</dbReference>
<dbReference type="STRING" id="2074.BG845_01668"/>
<protein>
    <submittedName>
        <fullName evidence="4">Putative monovalent cation/H+ antiporter subunit G</fullName>
    </submittedName>
</protein>
<feature type="region of interest" description="Disordered" evidence="2">
    <location>
        <begin position="95"/>
        <end position="118"/>
    </location>
</feature>
<dbReference type="AlphaFoldDB" id="A0A1Y2N3X4"/>
<evidence type="ECO:0000313" key="4">
    <source>
        <dbReference type="EMBL" id="OSY42170.1"/>
    </source>
</evidence>
<organism evidence="4 5">
    <name type="scientific">Pseudonocardia autotrophica</name>
    <name type="common">Amycolata autotrophica</name>
    <name type="synonym">Nocardia autotrophica</name>
    <dbReference type="NCBI Taxonomy" id="2074"/>
    <lineage>
        <taxon>Bacteria</taxon>
        <taxon>Bacillati</taxon>
        <taxon>Actinomycetota</taxon>
        <taxon>Actinomycetes</taxon>
        <taxon>Pseudonocardiales</taxon>
        <taxon>Pseudonocardiaceae</taxon>
        <taxon>Pseudonocardia</taxon>
    </lineage>
</organism>
<feature type="transmembrane region" description="Helical" evidence="3">
    <location>
        <begin position="6"/>
        <end position="28"/>
    </location>
</feature>
<keyword evidence="3" id="KW-0812">Transmembrane</keyword>
<evidence type="ECO:0000256" key="2">
    <source>
        <dbReference type="SAM" id="MobiDB-lite"/>
    </source>
</evidence>
<dbReference type="Pfam" id="PF03334">
    <property type="entry name" value="PhaG_MnhG_YufB"/>
    <property type="match status" value="1"/>
</dbReference>
<proteinExistence type="inferred from homology"/>
<comment type="similarity">
    <text evidence="1">Belongs to the CPA3 antiporters (TC 2.A.63) subunit G family.</text>
</comment>
<evidence type="ECO:0000256" key="1">
    <source>
        <dbReference type="ARBA" id="ARBA00008404"/>
    </source>
</evidence>
<sequence>MSGILAVLGQVVAVAGGLTLLLAAVGLLRFGDVYMRASSVATATGVGISLVIVGSVLVAPGVADVVKALLAVVLQIVTAAVGGIMVARSAVLTDHPFRPDTDIPEARGPASATEDPPC</sequence>
<keyword evidence="3" id="KW-1133">Transmembrane helix</keyword>
<dbReference type="RefSeq" id="WP_085911948.1">
    <property type="nucleotide sequence ID" value="NZ_AP018920.1"/>
</dbReference>
<dbReference type="Proteomes" id="UP000194360">
    <property type="component" value="Unassembled WGS sequence"/>
</dbReference>
<evidence type="ECO:0000313" key="5">
    <source>
        <dbReference type="Proteomes" id="UP000194360"/>
    </source>
</evidence>
<feature type="transmembrane region" description="Helical" evidence="3">
    <location>
        <begin position="68"/>
        <end position="87"/>
    </location>
</feature>
<reference evidence="4 5" key="1">
    <citation type="submission" date="2016-09" db="EMBL/GenBank/DDBJ databases">
        <title>Pseudonocardia autotrophica DSM535, a candidate organism with high potential of specific P450 cytochromes.</title>
        <authorList>
            <person name="Grumaz C."/>
            <person name="Vainshtein Y."/>
            <person name="Kirstahler P."/>
            <person name="Sohn K."/>
        </authorList>
    </citation>
    <scope>NUCLEOTIDE SEQUENCE [LARGE SCALE GENOMIC DNA]</scope>
    <source>
        <strain evidence="4 5">DSM 535</strain>
    </source>
</reference>
<keyword evidence="3" id="KW-0472">Membrane</keyword>
<dbReference type="InterPro" id="IPR005133">
    <property type="entry name" value="PhaG_MnhG_YufB"/>
</dbReference>
<comment type="caution">
    <text evidence="4">The sequence shown here is derived from an EMBL/GenBank/DDBJ whole genome shotgun (WGS) entry which is preliminary data.</text>
</comment>
<name>A0A1Y2N3X4_PSEAH</name>
<dbReference type="GO" id="GO:0015385">
    <property type="term" value="F:sodium:proton antiporter activity"/>
    <property type="evidence" value="ECO:0007669"/>
    <property type="project" value="TreeGrafter"/>
</dbReference>
<evidence type="ECO:0000256" key="3">
    <source>
        <dbReference type="SAM" id="Phobius"/>
    </source>
</evidence>
<dbReference type="PANTHER" id="PTHR34703">
    <property type="entry name" value="ANTIPORTER SUBUNIT MNHG2-RELATED"/>
    <property type="match status" value="1"/>
</dbReference>
<feature type="compositionally biased region" description="Basic and acidic residues" evidence="2">
    <location>
        <begin position="95"/>
        <end position="105"/>
    </location>
</feature>
<keyword evidence="5" id="KW-1185">Reference proteome</keyword>
<accession>A0A1Y2N3X4</accession>